<evidence type="ECO:0000256" key="3">
    <source>
        <dbReference type="ARBA" id="ARBA00022741"/>
    </source>
</evidence>
<keyword evidence="8" id="KW-1185">Reference proteome</keyword>
<dbReference type="Proteomes" id="UP000571324">
    <property type="component" value="Unassembled WGS sequence"/>
</dbReference>
<evidence type="ECO:0000256" key="5">
    <source>
        <dbReference type="ARBA" id="ARBA00022842"/>
    </source>
</evidence>
<gene>
    <name evidence="7" type="primary">Atp13a1</name>
    <name evidence="7" type="ORF">ORISOL_R05719</name>
</gene>
<keyword evidence="6" id="KW-1278">Translocase</keyword>
<dbReference type="GO" id="GO:0019829">
    <property type="term" value="F:ATPase-coupled monoatomic cation transmembrane transporter activity"/>
    <property type="evidence" value="ECO:0007669"/>
    <property type="project" value="TreeGrafter"/>
</dbReference>
<dbReference type="GO" id="GO:0005789">
    <property type="term" value="C:endoplasmic reticulum membrane"/>
    <property type="evidence" value="ECO:0007669"/>
    <property type="project" value="TreeGrafter"/>
</dbReference>
<feature type="non-terminal residue" evidence="7">
    <location>
        <position position="200"/>
    </location>
</feature>
<keyword evidence="2" id="KW-0479">Metal-binding</keyword>
<proteinExistence type="predicted"/>
<dbReference type="EMBL" id="VZRL01003980">
    <property type="protein sequence ID" value="NWV24280.1"/>
    <property type="molecule type" value="Genomic_DNA"/>
</dbReference>
<dbReference type="PANTHER" id="PTHR45630:SF7">
    <property type="entry name" value="ENDOPLASMIC RETICULUM TRANSMEMBRANE HELIX TRANSLOCASE"/>
    <property type="match status" value="1"/>
</dbReference>
<keyword evidence="3" id="KW-0547">Nucleotide-binding</keyword>
<evidence type="ECO:0000256" key="2">
    <source>
        <dbReference type="ARBA" id="ARBA00022723"/>
    </source>
</evidence>
<dbReference type="InterPro" id="IPR023298">
    <property type="entry name" value="ATPase_P-typ_TM_dom_sf"/>
</dbReference>
<feature type="non-terminal residue" evidence="7">
    <location>
        <position position="1"/>
    </location>
</feature>
<dbReference type="AlphaFoldDB" id="A0A7K6DD72"/>
<keyword evidence="4" id="KW-0067">ATP-binding</keyword>
<name>A0A7K6DD72_9PASS</name>
<evidence type="ECO:0000256" key="6">
    <source>
        <dbReference type="ARBA" id="ARBA00022967"/>
    </source>
</evidence>
<dbReference type="GO" id="GO:0140567">
    <property type="term" value="F:membrane protein dislocase activity"/>
    <property type="evidence" value="ECO:0007669"/>
    <property type="project" value="TreeGrafter"/>
</dbReference>
<dbReference type="OrthoDB" id="48943at2759"/>
<evidence type="ECO:0000313" key="7">
    <source>
        <dbReference type="EMBL" id="NWV24280.1"/>
    </source>
</evidence>
<dbReference type="GO" id="GO:0015662">
    <property type="term" value="F:P-type ion transporter activity"/>
    <property type="evidence" value="ECO:0007669"/>
    <property type="project" value="TreeGrafter"/>
</dbReference>
<dbReference type="GO" id="GO:0006874">
    <property type="term" value="P:intracellular calcium ion homeostasis"/>
    <property type="evidence" value="ECO:0007669"/>
    <property type="project" value="TreeGrafter"/>
</dbReference>
<accession>A0A7K6DD72</accession>
<evidence type="ECO:0000256" key="4">
    <source>
        <dbReference type="ARBA" id="ARBA00022840"/>
    </source>
</evidence>
<dbReference type="GO" id="GO:0005524">
    <property type="term" value="F:ATP binding"/>
    <property type="evidence" value="ECO:0007669"/>
    <property type="project" value="UniProtKB-KW"/>
</dbReference>
<evidence type="ECO:0000313" key="8">
    <source>
        <dbReference type="Proteomes" id="UP000571324"/>
    </source>
</evidence>
<comment type="subcellular location">
    <subcellularLocation>
        <location evidence="1">Membrane</location>
        <topology evidence="1">Multi-pass membrane protein</topology>
    </subcellularLocation>
</comment>
<evidence type="ECO:0000256" key="1">
    <source>
        <dbReference type="ARBA" id="ARBA00004141"/>
    </source>
</evidence>
<dbReference type="Gene3D" id="2.70.150.10">
    <property type="entry name" value="Calcium-transporting ATPase, cytoplasmic transduction domain A"/>
    <property type="match status" value="1"/>
</dbReference>
<keyword evidence="5" id="KW-0460">Magnesium</keyword>
<comment type="caution">
    <text evidence="7">The sequence shown here is derived from an EMBL/GenBank/DDBJ whole genome shotgun (WGS) entry which is preliminary data.</text>
</comment>
<protein>
    <submittedName>
        <fullName evidence="7">AT131 ATPase</fullName>
    </submittedName>
</protein>
<dbReference type="PANTHER" id="PTHR45630">
    <property type="entry name" value="CATION-TRANSPORTING ATPASE-RELATED"/>
    <property type="match status" value="1"/>
</dbReference>
<dbReference type="GO" id="GO:0046872">
    <property type="term" value="F:metal ion binding"/>
    <property type="evidence" value="ECO:0007669"/>
    <property type="project" value="UniProtKB-KW"/>
</dbReference>
<dbReference type="GO" id="GO:0140569">
    <property type="term" value="P:extraction of mislocalized protein from ER membrane"/>
    <property type="evidence" value="ECO:0007669"/>
    <property type="project" value="TreeGrafter"/>
</dbReference>
<organism evidence="7 8">
    <name type="scientific">Origma solitaria</name>
    <dbReference type="NCBI Taxonomy" id="720586"/>
    <lineage>
        <taxon>Eukaryota</taxon>
        <taxon>Metazoa</taxon>
        <taxon>Chordata</taxon>
        <taxon>Craniata</taxon>
        <taxon>Vertebrata</taxon>
        <taxon>Euteleostomi</taxon>
        <taxon>Archelosauria</taxon>
        <taxon>Archosauria</taxon>
        <taxon>Dinosauria</taxon>
        <taxon>Saurischia</taxon>
        <taxon>Theropoda</taxon>
        <taxon>Coelurosauria</taxon>
        <taxon>Aves</taxon>
        <taxon>Neognathae</taxon>
        <taxon>Neoaves</taxon>
        <taxon>Telluraves</taxon>
        <taxon>Australaves</taxon>
        <taxon>Passeriformes</taxon>
        <taxon>Meliphagoidea</taxon>
        <taxon>Acanthizidae</taxon>
        <taxon>Origma</taxon>
    </lineage>
</organism>
<dbReference type="SUPFAM" id="SSF81665">
    <property type="entry name" value="Calcium ATPase, transmembrane domain M"/>
    <property type="match status" value="1"/>
</dbReference>
<dbReference type="InterPro" id="IPR006544">
    <property type="entry name" value="P-type_TPase_V"/>
</dbReference>
<reference evidence="7 8" key="1">
    <citation type="submission" date="2019-09" db="EMBL/GenBank/DDBJ databases">
        <title>Bird 10,000 Genomes (B10K) Project - Family phase.</title>
        <authorList>
            <person name="Zhang G."/>
        </authorList>
    </citation>
    <scope>NUCLEOTIDE SEQUENCE [LARGE SCALE GENOMIC DNA]</scope>
    <source>
        <strain evidence="7">B10K-DU-029-52</strain>
    </source>
</reference>
<sequence length="200" mass="23169">CVFPQEPCPTKATLAKVVPTPNNGSVELVPLRRDQGEDGQEALSFEFQKIKYSYEVHGKKQFLPVAFPVEQPLGFYQSCRGYQEDSELRQAERRYGTNKAEMVVPEFLELFKERATAPFFVFQVFCVGLWCLDEYWYYSVFTLSMLVAFEASLVQQQLRNLAEIRKMGNRPYMIPVYRNRKWRPISSDEIIPGDIVSIGN</sequence>